<dbReference type="InterPro" id="IPR005790">
    <property type="entry name" value="DNA_polIII_delta"/>
</dbReference>
<reference evidence="9 10" key="1">
    <citation type="journal article" date="2013" name="Genome Announc.">
        <title>Draft genome sequences for three mercury-methylating, sulfate-reducing bacteria.</title>
        <authorList>
            <person name="Brown S.D."/>
            <person name="Hurt R.A.Jr."/>
            <person name="Gilmour C.C."/>
            <person name="Elias D.A."/>
        </authorList>
    </citation>
    <scope>NUCLEOTIDE SEQUENCE [LARGE SCALE GENOMIC DNA]</scope>
    <source>
        <strain evidence="9 10">DSM 2059</strain>
    </source>
</reference>
<dbReference type="Pfam" id="PF21694">
    <property type="entry name" value="DNA_pol3_delta_C"/>
    <property type="match status" value="1"/>
</dbReference>
<evidence type="ECO:0000256" key="2">
    <source>
        <dbReference type="ARBA" id="ARBA00022679"/>
    </source>
</evidence>
<dbReference type="InterPro" id="IPR048466">
    <property type="entry name" value="DNA_pol3_delta-like_C"/>
</dbReference>
<protein>
    <recommendedName>
        <fullName evidence="1">DNA-directed DNA polymerase</fullName>
        <ecNumber evidence="1">2.7.7.7</ecNumber>
    </recommendedName>
</protein>
<comment type="caution">
    <text evidence="9">The sequence shown here is derived from an EMBL/GenBank/DDBJ whole genome shotgun (WGS) entry which is preliminary data.</text>
</comment>
<dbReference type="GO" id="GO:0003887">
    <property type="term" value="F:DNA-directed DNA polymerase activity"/>
    <property type="evidence" value="ECO:0007669"/>
    <property type="project" value="UniProtKB-KW"/>
</dbReference>
<keyword evidence="2" id="KW-0808">Transferase</keyword>
<dbReference type="PANTHER" id="PTHR34388">
    <property type="entry name" value="DNA POLYMERASE III SUBUNIT DELTA"/>
    <property type="match status" value="1"/>
</dbReference>
<keyword evidence="3" id="KW-0548">Nucleotidyltransferase</keyword>
<dbReference type="Gene3D" id="1.20.272.10">
    <property type="match status" value="1"/>
</dbReference>
<evidence type="ECO:0000256" key="3">
    <source>
        <dbReference type="ARBA" id="ARBA00022695"/>
    </source>
</evidence>
<evidence type="ECO:0000256" key="1">
    <source>
        <dbReference type="ARBA" id="ARBA00012417"/>
    </source>
</evidence>
<accession>S7VER5</accession>
<feature type="domain" description="DNA polymerase III delta subunit-like C-terminal" evidence="8">
    <location>
        <begin position="433"/>
        <end position="483"/>
    </location>
</feature>
<dbReference type="PANTHER" id="PTHR34388:SF1">
    <property type="entry name" value="DNA POLYMERASE III SUBUNIT DELTA"/>
    <property type="match status" value="1"/>
</dbReference>
<dbReference type="Gene3D" id="1.10.8.60">
    <property type="match status" value="1"/>
</dbReference>
<evidence type="ECO:0000256" key="5">
    <source>
        <dbReference type="ARBA" id="ARBA00022932"/>
    </source>
</evidence>
<evidence type="ECO:0000313" key="9">
    <source>
        <dbReference type="EMBL" id="EPR42953.1"/>
    </source>
</evidence>
<gene>
    <name evidence="9" type="ORF">dsmv_0034</name>
</gene>
<name>S7VER5_DESML</name>
<dbReference type="SUPFAM" id="SSF48019">
    <property type="entry name" value="post-AAA+ oligomerization domain-like"/>
    <property type="match status" value="1"/>
</dbReference>
<evidence type="ECO:0000259" key="8">
    <source>
        <dbReference type="Pfam" id="PF21694"/>
    </source>
</evidence>
<proteinExistence type="inferred from homology"/>
<evidence type="ECO:0000256" key="4">
    <source>
        <dbReference type="ARBA" id="ARBA00022705"/>
    </source>
</evidence>
<dbReference type="Gene3D" id="3.40.50.300">
    <property type="entry name" value="P-loop containing nucleotide triphosphate hydrolases"/>
    <property type="match status" value="1"/>
</dbReference>
<dbReference type="PATRIC" id="fig|1121405.3.peg.831"/>
<evidence type="ECO:0000313" key="10">
    <source>
        <dbReference type="Proteomes" id="UP000014977"/>
    </source>
</evidence>
<organism evidence="9 10">
    <name type="scientific">Desulfococcus multivorans DSM 2059</name>
    <dbReference type="NCBI Taxonomy" id="1121405"/>
    <lineage>
        <taxon>Bacteria</taxon>
        <taxon>Pseudomonadati</taxon>
        <taxon>Thermodesulfobacteriota</taxon>
        <taxon>Desulfobacteria</taxon>
        <taxon>Desulfobacterales</taxon>
        <taxon>Desulfococcaceae</taxon>
        <taxon>Desulfococcus</taxon>
    </lineage>
</organism>
<dbReference type="EMBL" id="ATHJ01000061">
    <property type="protein sequence ID" value="EPR42953.1"/>
    <property type="molecule type" value="Genomic_DNA"/>
</dbReference>
<evidence type="ECO:0000256" key="6">
    <source>
        <dbReference type="ARBA" id="ARBA00034754"/>
    </source>
</evidence>
<keyword evidence="10" id="KW-1185">Reference proteome</keyword>
<evidence type="ECO:0000256" key="7">
    <source>
        <dbReference type="ARBA" id="ARBA00049244"/>
    </source>
</evidence>
<sequence length="488" mass="53891">MPMPEIPYNRFKQYLGETPTDKLARIWLIHGEEALCKDAADGLVNRLLPGPERSVSYDIVDNDDIGLAVERVSTFSLFSVARVIALMDSRIFYSREDHQKLFRKAREAMDDEQVPKAARHFLAALGLVGLSPADAGLLASDAKGGRMDPDIWGDGAWVATLSAWCLEKGLSSPADTDRSADLQQAVEGGFPTGNYLLITTDLVDRRRGLYKTILEKGVVVNCSVPMGSGRKDVAAREALLADHARSILSESRKQMAPAAWRMMLEMIGFDLRGLTTGLEKLIRFTGDAPIITAPDVAAVLRRTRRDPVYELTGALSERNVENALFYLDALLEEGLVPLQILAAMVNAVRRMVLALGFMTSPGGSTWKRGISYTDFQRSVMPAVTAYDEALLTALSEWDETRELDADGPDVSKKLRRGAAKPRTDLLMAPKGRSPYPVYLLLKNAERFTLAELIEILKNLQETDINLKTSGGSPRRLLESVIIRICRGR</sequence>
<keyword evidence="5" id="KW-0239">DNA-directed DNA polymerase</keyword>
<dbReference type="GO" id="GO:0009360">
    <property type="term" value="C:DNA polymerase III complex"/>
    <property type="evidence" value="ECO:0007669"/>
    <property type="project" value="TreeGrafter"/>
</dbReference>
<keyword evidence="4" id="KW-0235">DNA replication</keyword>
<dbReference type="InterPro" id="IPR008921">
    <property type="entry name" value="DNA_pol3_clamp-load_cplx_C"/>
</dbReference>
<dbReference type="GO" id="GO:0006261">
    <property type="term" value="P:DNA-templated DNA replication"/>
    <property type="evidence" value="ECO:0007669"/>
    <property type="project" value="TreeGrafter"/>
</dbReference>
<dbReference type="eggNOG" id="COG1466">
    <property type="taxonomic scope" value="Bacteria"/>
</dbReference>
<dbReference type="STRING" id="897.B2D07_10265"/>
<comment type="catalytic activity">
    <reaction evidence="7">
        <text>DNA(n) + a 2'-deoxyribonucleoside 5'-triphosphate = DNA(n+1) + diphosphate</text>
        <dbReference type="Rhea" id="RHEA:22508"/>
        <dbReference type="Rhea" id="RHEA-COMP:17339"/>
        <dbReference type="Rhea" id="RHEA-COMP:17340"/>
        <dbReference type="ChEBI" id="CHEBI:33019"/>
        <dbReference type="ChEBI" id="CHEBI:61560"/>
        <dbReference type="ChEBI" id="CHEBI:173112"/>
        <dbReference type="EC" id="2.7.7.7"/>
    </reaction>
</comment>
<dbReference type="GO" id="GO:0003677">
    <property type="term" value="F:DNA binding"/>
    <property type="evidence" value="ECO:0007669"/>
    <property type="project" value="InterPro"/>
</dbReference>
<dbReference type="Proteomes" id="UP000014977">
    <property type="component" value="Unassembled WGS sequence"/>
</dbReference>
<dbReference type="EC" id="2.7.7.7" evidence="1"/>
<comment type="similarity">
    <text evidence="6">Belongs to the DNA polymerase HolA subunit family.</text>
</comment>
<dbReference type="InterPro" id="IPR027417">
    <property type="entry name" value="P-loop_NTPase"/>
</dbReference>
<dbReference type="AlphaFoldDB" id="S7VER5"/>